<sequence>MVLNVVALLNLVLAAHAVLPSVYINNKKLKLSQSPKNSLIWANATYEFRENEMAYVQCYVRDLGIITFKVKDEPDLAVYINTTSINMYMRMKPERDGKYIDCHHNVAGVESIVRVLLKRQPTSTSQDAEGSDNEEILYCSSECTRSSVTAIKNPNGIQGLNFSRVLFIYYPFEGYQEIHYEYKDQESLDITWDVSLIASKSNEYTVYWKDKLVSSFPVIKTVYDCRVSLKFKPMILTADDDRSIIKYCKSINDKYRSDHEQLRIILRRISDTKGMEQEDNCIQLSIFIPVGVLCFLAVILITVMCVIVKRKTKVSRNVTDNPSYGDLESEESVNPFPSQWETYANVMERRYPDANSMGRLYATPLPKSQRKGQQKDMYVNSNATAAPVAEGLYSVVERCSAQEHAPRIQ</sequence>
<feature type="transmembrane region" description="Helical" evidence="1">
    <location>
        <begin position="286"/>
        <end position="308"/>
    </location>
</feature>
<keyword evidence="1" id="KW-0812">Transmembrane</keyword>
<keyword evidence="1" id="KW-0472">Membrane</keyword>
<name>A0A921ZX29_MANSE</name>
<feature type="signal peptide" evidence="2">
    <location>
        <begin position="1"/>
        <end position="17"/>
    </location>
</feature>
<reference evidence="3" key="1">
    <citation type="journal article" date="2016" name="Insect Biochem. Mol. Biol.">
        <title>Multifaceted biological insights from a draft genome sequence of the tobacco hornworm moth, Manduca sexta.</title>
        <authorList>
            <person name="Kanost M.R."/>
            <person name="Arrese E.L."/>
            <person name="Cao X."/>
            <person name="Chen Y.R."/>
            <person name="Chellapilla S."/>
            <person name="Goldsmith M.R."/>
            <person name="Grosse-Wilde E."/>
            <person name="Heckel D.G."/>
            <person name="Herndon N."/>
            <person name="Jiang H."/>
            <person name="Papanicolaou A."/>
            <person name="Qu J."/>
            <person name="Soulages J.L."/>
            <person name="Vogel H."/>
            <person name="Walters J."/>
            <person name="Waterhouse R.M."/>
            <person name="Ahn S.J."/>
            <person name="Almeida F.C."/>
            <person name="An C."/>
            <person name="Aqrawi P."/>
            <person name="Bretschneider A."/>
            <person name="Bryant W.B."/>
            <person name="Bucks S."/>
            <person name="Chao H."/>
            <person name="Chevignon G."/>
            <person name="Christen J.M."/>
            <person name="Clarke D.F."/>
            <person name="Dittmer N.T."/>
            <person name="Ferguson L.C.F."/>
            <person name="Garavelou S."/>
            <person name="Gordon K.H.J."/>
            <person name="Gunaratna R.T."/>
            <person name="Han Y."/>
            <person name="Hauser F."/>
            <person name="He Y."/>
            <person name="Heidel-Fischer H."/>
            <person name="Hirsh A."/>
            <person name="Hu Y."/>
            <person name="Jiang H."/>
            <person name="Kalra D."/>
            <person name="Klinner C."/>
            <person name="Konig C."/>
            <person name="Kovar C."/>
            <person name="Kroll A.R."/>
            <person name="Kuwar S.S."/>
            <person name="Lee S.L."/>
            <person name="Lehman R."/>
            <person name="Li K."/>
            <person name="Li Z."/>
            <person name="Liang H."/>
            <person name="Lovelace S."/>
            <person name="Lu Z."/>
            <person name="Mansfield J.H."/>
            <person name="McCulloch K.J."/>
            <person name="Mathew T."/>
            <person name="Morton B."/>
            <person name="Muzny D.M."/>
            <person name="Neunemann D."/>
            <person name="Ongeri F."/>
            <person name="Pauchet Y."/>
            <person name="Pu L.L."/>
            <person name="Pyrousis I."/>
            <person name="Rao X.J."/>
            <person name="Redding A."/>
            <person name="Roesel C."/>
            <person name="Sanchez-Gracia A."/>
            <person name="Schaack S."/>
            <person name="Shukla A."/>
            <person name="Tetreau G."/>
            <person name="Wang Y."/>
            <person name="Xiong G.H."/>
            <person name="Traut W."/>
            <person name="Walsh T.K."/>
            <person name="Worley K.C."/>
            <person name="Wu D."/>
            <person name="Wu W."/>
            <person name="Wu Y.Q."/>
            <person name="Zhang X."/>
            <person name="Zou Z."/>
            <person name="Zucker H."/>
            <person name="Briscoe A.D."/>
            <person name="Burmester T."/>
            <person name="Clem R.J."/>
            <person name="Feyereisen R."/>
            <person name="Grimmelikhuijzen C.J.P."/>
            <person name="Hamodrakas S.J."/>
            <person name="Hansson B.S."/>
            <person name="Huguet E."/>
            <person name="Jermiin L.S."/>
            <person name="Lan Q."/>
            <person name="Lehman H.K."/>
            <person name="Lorenzen M."/>
            <person name="Merzendorfer H."/>
            <person name="Michalopoulos I."/>
            <person name="Morton D.B."/>
            <person name="Muthukrishnan S."/>
            <person name="Oakeshott J.G."/>
            <person name="Palmer W."/>
            <person name="Park Y."/>
            <person name="Passarelli A.L."/>
            <person name="Rozas J."/>
            <person name="Schwartz L.M."/>
            <person name="Smith W."/>
            <person name="Southgate A."/>
            <person name="Vilcinskas A."/>
            <person name="Vogt R."/>
            <person name="Wang P."/>
            <person name="Werren J."/>
            <person name="Yu X.Q."/>
            <person name="Zhou J.J."/>
            <person name="Brown S.J."/>
            <person name="Scherer S.E."/>
            <person name="Richards S."/>
            <person name="Blissard G.W."/>
        </authorList>
    </citation>
    <scope>NUCLEOTIDE SEQUENCE</scope>
</reference>
<dbReference type="AlphaFoldDB" id="A0A921ZX29"/>
<evidence type="ECO:0000313" key="3">
    <source>
        <dbReference type="EMBL" id="KAG6465070.1"/>
    </source>
</evidence>
<protein>
    <submittedName>
        <fullName evidence="3">Uncharacterized protein</fullName>
    </submittedName>
</protein>
<evidence type="ECO:0000256" key="2">
    <source>
        <dbReference type="SAM" id="SignalP"/>
    </source>
</evidence>
<comment type="caution">
    <text evidence="3">The sequence shown here is derived from an EMBL/GenBank/DDBJ whole genome shotgun (WGS) entry which is preliminary data.</text>
</comment>
<reference evidence="3" key="2">
    <citation type="submission" date="2020-12" db="EMBL/GenBank/DDBJ databases">
        <authorList>
            <person name="Kanost M."/>
        </authorList>
    </citation>
    <scope>NUCLEOTIDE SEQUENCE</scope>
</reference>
<feature type="chain" id="PRO_5037357268" evidence="2">
    <location>
        <begin position="18"/>
        <end position="409"/>
    </location>
</feature>
<evidence type="ECO:0000313" key="4">
    <source>
        <dbReference type="Proteomes" id="UP000791440"/>
    </source>
</evidence>
<keyword evidence="1" id="KW-1133">Transmembrane helix</keyword>
<dbReference type="OrthoDB" id="7330410at2759"/>
<proteinExistence type="predicted"/>
<dbReference type="Proteomes" id="UP000791440">
    <property type="component" value="Unassembled WGS sequence"/>
</dbReference>
<gene>
    <name evidence="3" type="ORF">O3G_MSEX014920</name>
</gene>
<dbReference type="EMBL" id="JH669356">
    <property type="protein sequence ID" value="KAG6465070.1"/>
    <property type="molecule type" value="Genomic_DNA"/>
</dbReference>
<keyword evidence="4" id="KW-1185">Reference proteome</keyword>
<evidence type="ECO:0000256" key="1">
    <source>
        <dbReference type="SAM" id="Phobius"/>
    </source>
</evidence>
<organism evidence="3 4">
    <name type="scientific">Manduca sexta</name>
    <name type="common">Tobacco hawkmoth</name>
    <name type="synonym">Tobacco hornworm</name>
    <dbReference type="NCBI Taxonomy" id="7130"/>
    <lineage>
        <taxon>Eukaryota</taxon>
        <taxon>Metazoa</taxon>
        <taxon>Ecdysozoa</taxon>
        <taxon>Arthropoda</taxon>
        <taxon>Hexapoda</taxon>
        <taxon>Insecta</taxon>
        <taxon>Pterygota</taxon>
        <taxon>Neoptera</taxon>
        <taxon>Endopterygota</taxon>
        <taxon>Lepidoptera</taxon>
        <taxon>Glossata</taxon>
        <taxon>Ditrysia</taxon>
        <taxon>Bombycoidea</taxon>
        <taxon>Sphingidae</taxon>
        <taxon>Sphinginae</taxon>
        <taxon>Sphingini</taxon>
        <taxon>Manduca</taxon>
    </lineage>
</organism>
<accession>A0A921ZX29</accession>
<keyword evidence="2" id="KW-0732">Signal</keyword>